<name>A0A0C9YNZ9_9AGAM</name>
<evidence type="ECO:0000313" key="3">
    <source>
        <dbReference type="Proteomes" id="UP000054018"/>
    </source>
</evidence>
<feature type="non-terminal residue" evidence="2">
    <location>
        <position position="59"/>
    </location>
</feature>
<keyword evidence="1" id="KW-0812">Transmembrane</keyword>
<reference evidence="3" key="2">
    <citation type="submission" date="2015-01" db="EMBL/GenBank/DDBJ databases">
        <title>Evolutionary Origins and Diversification of the Mycorrhizal Mutualists.</title>
        <authorList>
            <consortium name="DOE Joint Genome Institute"/>
            <consortium name="Mycorrhizal Genomics Consortium"/>
            <person name="Kohler A."/>
            <person name="Kuo A."/>
            <person name="Nagy L.G."/>
            <person name="Floudas D."/>
            <person name="Copeland A."/>
            <person name="Barry K.W."/>
            <person name="Cichocki N."/>
            <person name="Veneault-Fourrey C."/>
            <person name="LaButti K."/>
            <person name="Lindquist E.A."/>
            <person name="Lipzen A."/>
            <person name="Lundell T."/>
            <person name="Morin E."/>
            <person name="Murat C."/>
            <person name="Riley R."/>
            <person name="Ohm R."/>
            <person name="Sun H."/>
            <person name="Tunlid A."/>
            <person name="Henrissat B."/>
            <person name="Grigoriev I.V."/>
            <person name="Hibbett D.S."/>
            <person name="Martin F."/>
        </authorList>
    </citation>
    <scope>NUCLEOTIDE SEQUENCE [LARGE SCALE GENOMIC DNA]</scope>
    <source>
        <strain evidence="3">441</strain>
    </source>
</reference>
<organism evidence="2 3">
    <name type="scientific">Pisolithus microcarpus 441</name>
    <dbReference type="NCBI Taxonomy" id="765257"/>
    <lineage>
        <taxon>Eukaryota</taxon>
        <taxon>Fungi</taxon>
        <taxon>Dikarya</taxon>
        <taxon>Basidiomycota</taxon>
        <taxon>Agaricomycotina</taxon>
        <taxon>Agaricomycetes</taxon>
        <taxon>Agaricomycetidae</taxon>
        <taxon>Boletales</taxon>
        <taxon>Sclerodermatineae</taxon>
        <taxon>Pisolithaceae</taxon>
        <taxon>Pisolithus</taxon>
    </lineage>
</organism>
<keyword evidence="1" id="KW-0472">Membrane</keyword>
<keyword evidence="1" id="KW-1133">Transmembrane helix</keyword>
<dbReference type="AlphaFoldDB" id="A0A0C9YNZ9"/>
<evidence type="ECO:0000313" key="2">
    <source>
        <dbReference type="EMBL" id="KIK15509.1"/>
    </source>
</evidence>
<dbReference type="EMBL" id="KN833888">
    <property type="protein sequence ID" value="KIK15509.1"/>
    <property type="molecule type" value="Genomic_DNA"/>
</dbReference>
<reference evidence="2 3" key="1">
    <citation type="submission" date="2014-04" db="EMBL/GenBank/DDBJ databases">
        <authorList>
            <consortium name="DOE Joint Genome Institute"/>
            <person name="Kuo A."/>
            <person name="Kohler A."/>
            <person name="Costa M.D."/>
            <person name="Nagy L.G."/>
            <person name="Floudas D."/>
            <person name="Copeland A."/>
            <person name="Barry K.W."/>
            <person name="Cichocki N."/>
            <person name="Veneault-Fourrey C."/>
            <person name="LaButti K."/>
            <person name="Lindquist E.A."/>
            <person name="Lipzen A."/>
            <person name="Lundell T."/>
            <person name="Morin E."/>
            <person name="Murat C."/>
            <person name="Sun H."/>
            <person name="Tunlid A."/>
            <person name="Henrissat B."/>
            <person name="Grigoriev I.V."/>
            <person name="Hibbett D.S."/>
            <person name="Martin F."/>
            <person name="Nordberg H.P."/>
            <person name="Cantor M.N."/>
            <person name="Hua S.X."/>
        </authorList>
    </citation>
    <scope>NUCLEOTIDE SEQUENCE [LARGE SCALE GENOMIC DNA]</scope>
    <source>
        <strain evidence="2 3">441</strain>
    </source>
</reference>
<dbReference type="HOGENOM" id="CLU_182669_0_0_1"/>
<feature type="transmembrane region" description="Helical" evidence="1">
    <location>
        <begin position="41"/>
        <end position="58"/>
    </location>
</feature>
<protein>
    <submittedName>
        <fullName evidence="2">Uncharacterized protein</fullName>
    </submittedName>
</protein>
<dbReference type="Proteomes" id="UP000054018">
    <property type="component" value="Unassembled WGS sequence"/>
</dbReference>
<proteinExistence type="predicted"/>
<gene>
    <name evidence="2" type="ORF">PISMIDRAFT_687212</name>
</gene>
<keyword evidence="3" id="KW-1185">Reference proteome</keyword>
<evidence type="ECO:0000256" key="1">
    <source>
        <dbReference type="SAM" id="Phobius"/>
    </source>
</evidence>
<accession>A0A0C9YNZ9</accession>
<sequence>MRAPIGEMLVGHDLGVCCITPPPPISPGWCTRRQACRRSGGMRAGCVLSVYAALILWAG</sequence>